<accession>A0ABV5M876</accession>
<keyword evidence="5" id="KW-1185">Reference proteome</keyword>
<evidence type="ECO:0000256" key="2">
    <source>
        <dbReference type="SAM" id="Phobius"/>
    </source>
</evidence>
<dbReference type="EMBL" id="JBHMCA010000035">
    <property type="protein sequence ID" value="MFB9445058.1"/>
    <property type="molecule type" value="Genomic_DNA"/>
</dbReference>
<dbReference type="Pfam" id="PF13531">
    <property type="entry name" value="SBP_bac_11"/>
    <property type="match status" value="1"/>
</dbReference>
<organism evidence="4 5">
    <name type="scientific">Dactylosporangium vinaceum</name>
    <dbReference type="NCBI Taxonomy" id="53362"/>
    <lineage>
        <taxon>Bacteria</taxon>
        <taxon>Bacillati</taxon>
        <taxon>Actinomycetota</taxon>
        <taxon>Actinomycetes</taxon>
        <taxon>Micromonosporales</taxon>
        <taxon>Micromonosporaceae</taxon>
        <taxon>Dactylosporangium</taxon>
    </lineage>
</organism>
<dbReference type="SUPFAM" id="SSF53850">
    <property type="entry name" value="Periplasmic binding protein-like II"/>
    <property type="match status" value="1"/>
</dbReference>
<comment type="caution">
    <text evidence="4">The sequence shown here is derived from an EMBL/GenBank/DDBJ whole genome shotgun (WGS) entry which is preliminary data.</text>
</comment>
<dbReference type="Proteomes" id="UP001589608">
    <property type="component" value="Unassembled WGS sequence"/>
</dbReference>
<feature type="transmembrane region" description="Helical" evidence="2">
    <location>
        <begin position="63"/>
        <end position="83"/>
    </location>
</feature>
<keyword evidence="2" id="KW-1133">Transmembrane helix</keyword>
<feature type="compositionally biased region" description="Low complexity" evidence="1">
    <location>
        <begin position="1"/>
        <end position="15"/>
    </location>
</feature>
<dbReference type="Gene3D" id="3.40.50.410">
    <property type="entry name" value="von Willebrand factor, type A domain"/>
    <property type="match status" value="1"/>
</dbReference>
<dbReference type="InterPro" id="IPR036465">
    <property type="entry name" value="vWFA_dom_sf"/>
</dbReference>
<keyword evidence="2" id="KW-0812">Transmembrane</keyword>
<evidence type="ECO:0000259" key="3">
    <source>
        <dbReference type="PROSITE" id="PS50234"/>
    </source>
</evidence>
<protein>
    <submittedName>
        <fullName evidence="4">Substrate-binding domain-containing protein</fullName>
    </submittedName>
</protein>
<evidence type="ECO:0000313" key="5">
    <source>
        <dbReference type="Proteomes" id="UP001589608"/>
    </source>
</evidence>
<dbReference type="PROSITE" id="PS50234">
    <property type="entry name" value="VWFA"/>
    <property type="match status" value="1"/>
</dbReference>
<feature type="transmembrane region" description="Helical" evidence="2">
    <location>
        <begin position="103"/>
        <end position="122"/>
    </location>
</feature>
<feature type="compositionally biased region" description="Gly residues" evidence="1">
    <location>
        <begin position="16"/>
        <end position="26"/>
    </location>
</feature>
<name>A0ABV5M876_9ACTN</name>
<keyword evidence="2" id="KW-0472">Membrane</keyword>
<dbReference type="SMART" id="SM00327">
    <property type="entry name" value="VWA"/>
    <property type="match status" value="1"/>
</dbReference>
<dbReference type="InterPro" id="IPR002035">
    <property type="entry name" value="VWF_A"/>
</dbReference>
<feature type="region of interest" description="Disordered" evidence="1">
    <location>
        <begin position="1"/>
        <end position="26"/>
    </location>
</feature>
<feature type="domain" description="VWFA" evidence="3">
    <location>
        <begin position="478"/>
        <end position="662"/>
    </location>
</feature>
<feature type="transmembrane region" description="Helical" evidence="2">
    <location>
        <begin position="33"/>
        <end position="51"/>
    </location>
</feature>
<evidence type="ECO:0000313" key="4">
    <source>
        <dbReference type="EMBL" id="MFB9445058.1"/>
    </source>
</evidence>
<dbReference type="RefSeq" id="WP_223095163.1">
    <property type="nucleotide sequence ID" value="NZ_CP061913.1"/>
</dbReference>
<gene>
    <name evidence="4" type="ORF">ACFFTR_18440</name>
</gene>
<dbReference type="SUPFAM" id="SSF53300">
    <property type="entry name" value="vWA-like"/>
    <property type="match status" value="1"/>
</dbReference>
<proteinExistence type="predicted"/>
<reference evidence="4 5" key="1">
    <citation type="submission" date="2024-09" db="EMBL/GenBank/DDBJ databases">
        <authorList>
            <person name="Sun Q."/>
            <person name="Mori K."/>
        </authorList>
    </citation>
    <scope>NUCLEOTIDE SEQUENCE [LARGE SCALE GENOMIC DNA]</scope>
    <source>
        <strain evidence="4 5">JCM 3307</strain>
    </source>
</reference>
<sequence>MIDTGDTDTSSNGSSSGNGNGNGGNGRETARPIVSILVALFTGAGISLQQLSTGQPASFARWAMLIGGSLIGGLGGLFAAGLFESLLQWFGQVLGKFRSILRWRALFVGVLCLVALAAGYAVKPAIDSFERWIHGCPRPAGVRVLTSQEQLDAVRQLADAYESATAAANHGCPTAELYVYAARPADARDAIGSGWSNDALGQIGPRPDVWLPDSTADIDAARDAAAKFAVPVPIAEQRIIAASPIVLGVPAAAVPGDLADRREDLTWKQLWDEVTRRGWDVLRPDPSVSGAGALATTVLYDRTHVDGPAARTVEQRIERSLDAGGFPLGDSTELLCRKRAEDPHRAAVLTTEQALVRYNQGLDCGFDQGRPGSEASLVAFYPTDTAGADHPLARLGWDTTAAPSTAAAKDLEGWLGRDEGKRALVRAALRPPPLFDVAEPLTERFGAHAGIAFERRPPPGDLIRTTLQRYAQARRPGRVLLALDVSGSMQTLADGRRTRYEVAASGVGRALDLMSGRDEFGLRVFPADGRGTGSRDIVPLGRADVPISGVPRAKAAIDALGQVRPAGNTPLLPTIADGVRDAAAGKDEQIAGLVVLTDGSDTSGTDPSSVDAQVRGKGVRVFVIAIGEASCGAFALKDITAHTGGACYDADPGAIGDILQDLFGLLWGGEPGNGT</sequence>
<evidence type="ECO:0000256" key="1">
    <source>
        <dbReference type="SAM" id="MobiDB-lite"/>
    </source>
</evidence>